<dbReference type="AlphaFoldDB" id="A0AAD6X4L2"/>
<gene>
    <name evidence="1" type="ORF">C8F04DRAFT_1088595</name>
</gene>
<reference evidence="1" key="1">
    <citation type="submission" date="2023-03" db="EMBL/GenBank/DDBJ databases">
        <title>Massive genome expansion in bonnet fungi (Mycena s.s.) driven by repeated elements and novel gene families across ecological guilds.</title>
        <authorList>
            <consortium name="Lawrence Berkeley National Laboratory"/>
            <person name="Harder C.B."/>
            <person name="Miyauchi S."/>
            <person name="Viragh M."/>
            <person name="Kuo A."/>
            <person name="Thoen E."/>
            <person name="Andreopoulos B."/>
            <person name="Lu D."/>
            <person name="Skrede I."/>
            <person name="Drula E."/>
            <person name="Henrissat B."/>
            <person name="Morin E."/>
            <person name="Kohler A."/>
            <person name="Barry K."/>
            <person name="LaButti K."/>
            <person name="Morin E."/>
            <person name="Salamov A."/>
            <person name="Lipzen A."/>
            <person name="Mereny Z."/>
            <person name="Hegedus B."/>
            <person name="Baldrian P."/>
            <person name="Stursova M."/>
            <person name="Weitz H."/>
            <person name="Taylor A."/>
            <person name="Grigoriev I.V."/>
            <person name="Nagy L.G."/>
            <person name="Martin F."/>
            <person name="Kauserud H."/>
        </authorList>
    </citation>
    <scope>NUCLEOTIDE SEQUENCE</scope>
    <source>
        <strain evidence="1">CBHHK200</strain>
    </source>
</reference>
<evidence type="ECO:0000313" key="1">
    <source>
        <dbReference type="EMBL" id="KAJ7038813.1"/>
    </source>
</evidence>
<sequence>MDQFTIVPYSVSPSTIQVIRSNRIPHAEEVEEISQSIDAAQSVRTGLASQITAAQLALLQLQRLDDNAMQHIRRCTGALSPIRRLPPEVLSRIFHFYHQNCFSSVSTFGREPLFHSDRIWTLGEICSYWRSVAVTTGHLWSTFQFTCKGRPQKTEAALAWLLRAGNYPLTFSFACAGHGSAVVDCDVFKALLSRGDRWRNAVFTIPQFFLPAVGALKGRLPILEKLHYTNGSQSAPPIPLLDAFSVAPMLHDLSLSDILASVPAILPWDQIEHYSGDQFDNMRNHVLGIAPNINTFVLNSPHGPAVTAVTHQLKKLDFRSGYHTLACLTLPALKILHFRGVDSTHITRLLTRSGTALTDLHIESFDLALHNILDVFEITPALTSLTLLANRATFQATGAANDYIFIRLTPKRFRAARTGTWPVLLPRLQRLTATGLPASDAFVHMLESRVVATDENVRLESVLLRDVVVVPSEHAYSYARLQELANLTGMAVAIHGIVHPLRRSGV</sequence>
<protein>
    <recommendedName>
        <fullName evidence="3">F-box domain-containing protein</fullName>
    </recommendedName>
</protein>
<dbReference type="EMBL" id="JARJCM010000030">
    <property type="protein sequence ID" value="KAJ7038813.1"/>
    <property type="molecule type" value="Genomic_DNA"/>
</dbReference>
<evidence type="ECO:0000313" key="2">
    <source>
        <dbReference type="Proteomes" id="UP001218188"/>
    </source>
</evidence>
<accession>A0AAD6X4L2</accession>
<comment type="caution">
    <text evidence="1">The sequence shown here is derived from an EMBL/GenBank/DDBJ whole genome shotgun (WGS) entry which is preliminary data.</text>
</comment>
<name>A0AAD6X4L2_9AGAR</name>
<keyword evidence="2" id="KW-1185">Reference proteome</keyword>
<evidence type="ECO:0008006" key="3">
    <source>
        <dbReference type="Google" id="ProtNLM"/>
    </source>
</evidence>
<proteinExistence type="predicted"/>
<dbReference type="Proteomes" id="UP001218188">
    <property type="component" value="Unassembled WGS sequence"/>
</dbReference>
<organism evidence="1 2">
    <name type="scientific">Mycena alexandri</name>
    <dbReference type="NCBI Taxonomy" id="1745969"/>
    <lineage>
        <taxon>Eukaryota</taxon>
        <taxon>Fungi</taxon>
        <taxon>Dikarya</taxon>
        <taxon>Basidiomycota</taxon>
        <taxon>Agaricomycotina</taxon>
        <taxon>Agaricomycetes</taxon>
        <taxon>Agaricomycetidae</taxon>
        <taxon>Agaricales</taxon>
        <taxon>Marasmiineae</taxon>
        <taxon>Mycenaceae</taxon>
        <taxon>Mycena</taxon>
    </lineage>
</organism>